<evidence type="ECO:0000256" key="7">
    <source>
        <dbReference type="SAM" id="Phobius"/>
    </source>
</evidence>
<dbReference type="CDD" id="cd16425">
    <property type="entry name" value="TrbF"/>
    <property type="match status" value="1"/>
</dbReference>
<dbReference type="EMBL" id="JAINWA010000003">
    <property type="protein sequence ID" value="MCD1656208.1"/>
    <property type="molecule type" value="Genomic_DNA"/>
</dbReference>
<feature type="transmembrane region" description="Helical" evidence="7">
    <location>
        <begin position="145"/>
        <end position="167"/>
    </location>
</feature>
<dbReference type="RefSeq" id="WP_230758804.1">
    <property type="nucleotide sequence ID" value="NZ_JAINWA010000003.1"/>
</dbReference>
<feature type="domain" description="Bacterial virulence protein VirB8" evidence="8">
    <location>
        <begin position="475"/>
        <end position="671"/>
    </location>
</feature>
<reference evidence="9" key="1">
    <citation type="submission" date="2021-08" db="EMBL/GenBank/DDBJ databases">
        <title>Comparative analyses of Brucepasteria parasyntrophica and Teretinema zuelzerae.</title>
        <authorList>
            <person name="Song Y."/>
            <person name="Brune A."/>
        </authorList>
    </citation>
    <scope>NUCLEOTIDE SEQUENCE</scope>
    <source>
        <strain evidence="9">DSM 1903</strain>
    </source>
</reference>
<dbReference type="GO" id="GO:0016020">
    <property type="term" value="C:membrane"/>
    <property type="evidence" value="ECO:0007669"/>
    <property type="project" value="UniProtKB-SubCell"/>
</dbReference>
<dbReference type="InterPro" id="IPR007430">
    <property type="entry name" value="VirB8"/>
</dbReference>
<feature type="transmembrane region" description="Helical" evidence="7">
    <location>
        <begin position="487"/>
        <end position="509"/>
    </location>
</feature>
<dbReference type="InterPro" id="IPR032710">
    <property type="entry name" value="NTF2-like_dom_sf"/>
</dbReference>
<accession>A0AAE3EM46</accession>
<evidence type="ECO:0000313" key="10">
    <source>
        <dbReference type="Proteomes" id="UP001198163"/>
    </source>
</evidence>
<name>A0AAE3EM46_9SPIR</name>
<keyword evidence="4 7" id="KW-1133">Transmembrane helix</keyword>
<feature type="region of interest" description="Disordered" evidence="6">
    <location>
        <begin position="322"/>
        <end position="409"/>
    </location>
</feature>
<keyword evidence="10" id="KW-1185">Reference proteome</keyword>
<comment type="subcellular location">
    <subcellularLocation>
        <location evidence="1">Membrane</location>
        <topology evidence="1">Multi-pass membrane protein</topology>
    </subcellularLocation>
    <subcellularLocation>
        <location evidence="2">Membrane</location>
        <topology evidence="2">Single-pass membrane protein</topology>
    </subcellularLocation>
</comment>
<sequence length="679" mass="73476">MIQGINRIIYAWSYGSSYGKVAAMIQKTTSDGEATEFWEKKANDPDAYSDIIKVLEEETGKGNVAKKYVLDIFDKGSDKRPGMFIRPNAVMRLLMLTFENIWSKALVCLSVSVVPPKGPDIGGFTLLALASLAVLLGGIFCSIQYFIGAIEFTLITSVGCIMLPFMLWDGTKFLTEKLVGAIVGQALKLLFVTLTFMLAINGFLALMVRPFDNFIDQTIYTLFTIFLHWLLCQNGPALATALLTGTPQLSMAEGLRTAASMAGAAAAGGAAVKGAASAGVKTAVQGKAAVDQAVGAGKAAAADGKGKLGSIAAGARSMGDSAKESVKSGVHGLAKSLTNGKGGGGSNSGGGNRFSSLEARNKPKEDGNRKTSGEFAQENKAKGAERYAQHKQETKNAESSAWKAQIGGMQKPVQQDTKKYDGGTPLGQQSHNVLHHLHHLHHHLEEIMASHHKKVIYTEFDIDNPMKRNEKLYCDLVARESKGKKEWLIIAIVELAVIIVLAVSLSWAMTLPKKIPVVITVLPWGEAKYVGDVSSYSYQTMNIPESAYIYQVETFLQNLRTLPTDGEVLTSNISSLYNIITPSCADRMTPAIREDNPFADIGFKKRVVTIESTIRVSGSTYQVDFIETVTGRGAGTKRFRALVTTTRKTPPKKAEKLNPLGIYIEEYNLTEITRIQGAQ</sequence>
<evidence type="ECO:0000313" key="9">
    <source>
        <dbReference type="EMBL" id="MCD1656208.1"/>
    </source>
</evidence>
<feature type="compositionally biased region" description="Gly residues" evidence="6">
    <location>
        <begin position="340"/>
        <end position="352"/>
    </location>
</feature>
<gene>
    <name evidence="9" type="ORF">K7J14_16055</name>
</gene>
<dbReference type="InterPro" id="IPR035658">
    <property type="entry name" value="TrbF"/>
</dbReference>
<evidence type="ECO:0000259" key="8">
    <source>
        <dbReference type="Pfam" id="PF04335"/>
    </source>
</evidence>
<feature type="compositionally biased region" description="Basic and acidic residues" evidence="6">
    <location>
        <begin position="359"/>
        <end position="396"/>
    </location>
</feature>
<dbReference type="Gene3D" id="3.10.450.230">
    <property type="entry name" value="VirB8 protein"/>
    <property type="match status" value="1"/>
</dbReference>
<dbReference type="AlphaFoldDB" id="A0AAE3EM46"/>
<protein>
    <submittedName>
        <fullName evidence="9">Type IV secretion system protein</fullName>
    </submittedName>
</protein>
<evidence type="ECO:0000256" key="6">
    <source>
        <dbReference type="SAM" id="MobiDB-lite"/>
    </source>
</evidence>
<dbReference type="Pfam" id="PF04335">
    <property type="entry name" value="VirB8"/>
    <property type="match status" value="1"/>
</dbReference>
<evidence type="ECO:0000256" key="4">
    <source>
        <dbReference type="ARBA" id="ARBA00022989"/>
    </source>
</evidence>
<dbReference type="Proteomes" id="UP001198163">
    <property type="component" value="Unassembled WGS sequence"/>
</dbReference>
<evidence type="ECO:0000256" key="2">
    <source>
        <dbReference type="ARBA" id="ARBA00004167"/>
    </source>
</evidence>
<proteinExistence type="predicted"/>
<keyword evidence="5 7" id="KW-0472">Membrane</keyword>
<feature type="transmembrane region" description="Helical" evidence="7">
    <location>
        <begin position="187"/>
        <end position="208"/>
    </location>
</feature>
<dbReference type="InterPro" id="IPR007688">
    <property type="entry name" value="Conjugal_tfr_TrbL/VirB6"/>
</dbReference>
<dbReference type="GO" id="GO:0030255">
    <property type="term" value="P:protein secretion by the type IV secretion system"/>
    <property type="evidence" value="ECO:0007669"/>
    <property type="project" value="InterPro"/>
</dbReference>
<evidence type="ECO:0000256" key="5">
    <source>
        <dbReference type="ARBA" id="ARBA00023136"/>
    </source>
</evidence>
<feature type="transmembrane region" description="Helical" evidence="7">
    <location>
        <begin position="121"/>
        <end position="140"/>
    </location>
</feature>
<keyword evidence="3 7" id="KW-0812">Transmembrane</keyword>
<dbReference type="SUPFAM" id="SSF54427">
    <property type="entry name" value="NTF2-like"/>
    <property type="match status" value="1"/>
</dbReference>
<comment type="caution">
    <text evidence="9">The sequence shown here is derived from an EMBL/GenBank/DDBJ whole genome shotgun (WGS) entry which is preliminary data.</text>
</comment>
<dbReference type="Pfam" id="PF04610">
    <property type="entry name" value="TrbL"/>
    <property type="match status" value="1"/>
</dbReference>
<evidence type="ECO:0000256" key="3">
    <source>
        <dbReference type="ARBA" id="ARBA00022692"/>
    </source>
</evidence>
<evidence type="ECO:0000256" key="1">
    <source>
        <dbReference type="ARBA" id="ARBA00004141"/>
    </source>
</evidence>
<organism evidence="9 10">
    <name type="scientific">Teretinema zuelzerae</name>
    <dbReference type="NCBI Taxonomy" id="156"/>
    <lineage>
        <taxon>Bacteria</taxon>
        <taxon>Pseudomonadati</taxon>
        <taxon>Spirochaetota</taxon>
        <taxon>Spirochaetia</taxon>
        <taxon>Spirochaetales</taxon>
        <taxon>Treponemataceae</taxon>
        <taxon>Teretinema</taxon>
    </lineage>
</organism>
<feature type="transmembrane region" description="Helical" evidence="7">
    <location>
        <begin position="93"/>
        <end position="115"/>
    </location>
</feature>